<feature type="domain" description="TonB C-terminal" evidence="12">
    <location>
        <begin position="201"/>
        <end position="298"/>
    </location>
</feature>
<dbReference type="Pfam" id="PF03544">
    <property type="entry name" value="TonB_C"/>
    <property type="match status" value="1"/>
</dbReference>
<keyword evidence="8 11" id="KW-1133">Transmembrane helix</keyword>
<name>A0A498C8E6_9GAMM</name>
<comment type="similarity">
    <text evidence="2">Belongs to the TonB family.</text>
</comment>
<feature type="region of interest" description="Disordered" evidence="10">
    <location>
        <begin position="85"/>
        <end position="194"/>
    </location>
</feature>
<evidence type="ECO:0000256" key="3">
    <source>
        <dbReference type="ARBA" id="ARBA00022448"/>
    </source>
</evidence>
<dbReference type="GO" id="GO:0015031">
    <property type="term" value="P:protein transport"/>
    <property type="evidence" value="ECO:0007669"/>
    <property type="project" value="UniProtKB-KW"/>
</dbReference>
<protein>
    <submittedName>
        <fullName evidence="13">Outer membrane transport energization protein TonB</fullName>
    </submittedName>
</protein>
<dbReference type="GO" id="GO:0098797">
    <property type="term" value="C:plasma membrane protein complex"/>
    <property type="evidence" value="ECO:0007669"/>
    <property type="project" value="TreeGrafter"/>
</dbReference>
<proteinExistence type="inferred from homology"/>
<evidence type="ECO:0000256" key="1">
    <source>
        <dbReference type="ARBA" id="ARBA00004383"/>
    </source>
</evidence>
<evidence type="ECO:0000256" key="4">
    <source>
        <dbReference type="ARBA" id="ARBA00022475"/>
    </source>
</evidence>
<keyword evidence="5" id="KW-0997">Cell inner membrane</keyword>
<keyword evidence="14" id="KW-1185">Reference proteome</keyword>
<feature type="compositionally biased region" description="Acidic residues" evidence="10">
    <location>
        <begin position="85"/>
        <end position="94"/>
    </location>
</feature>
<dbReference type="InterPro" id="IPR051045">
    <property type="entry name" value="TonB-dependent_transducer"/>
</dbReference>
<evidence type="ECO:0000256" key="10">
    <source>
        <dbReference type="SAM" id="MobiDB-lite"/>
    </source>
</evidence>
<comment type="subcellular location">
    <subcellularLocation>
        <location evidence="1">Cell inner membrane</location>
        <topology evidence="1">Single-pass membrane protein</topology>
        <orientation evidence="1">Periplasmic side</orientation>
    </subcellularLocation>
</comment>
<feature type="compositionally biased region" description="Polar residues" evidence="10">
    <location>
        <begin position="178"/>
        <end position="194"/>
    </location>
</feature>
<comment type="caution">
    <text evidence="13">The sequence shown here is derived from an EMBL/GenBank/DDBJ whole genome shotgun (WGS) entry which is preliminary data.</text>
</comment>
<keyword evidence="3" id="KW-0813">Transport</keyword>
<dbReference type="PRINTS" id="PR01217">
    <property type="entry name" value="PRICHEXTENSN"/>
</dbReference>
<keyword evidence="4" id="KW-1003">Cell membrane</keyword>
<evidence type="ECO:0000256" key="11">
    <source>
        <dbReference type="SAM" id="Phobius"/>
    </source>
</evidence>
<dbReference type="OrthoDB" id="9803361at2"/>
<dbReference type="PANTHER" id="PTHR33446:SF11">
    <property type="entry name" value="TONB3"/>
    <property type="match status" value="1"/>
</dbReference>
<dbReference type="PROSITE" id="PS52015">
    <property type="entry name" value="TONB_CTD"/>
    <property type="match status" value="1"/>
</dbReference>
<evidence type="ECO:0000256" key="9">
    <source>
        <dbReference type="ARBA" id="ARBA00023136"/>
    </source>
</evidence>
<dbReference type="InterPro" id="IPR006260">
    <property type="entry name" value="TonB/TolA_C"/>
</dbReference>
<keyword evidence="6 11" id="KW-0812">Transmembrane</keyword>
<dbReference type="GO" id="GO:0031992">
    <property type="term" value="F:energy transducer activity"/>
    <property type="evidence" value="ECO:0007669"/>
    <property type="project" value="TreeGrafter"/>
</dbReference>
<evidence type="ECO:0000259" key="12">
    <source>
        <dbReference type="PROSITE" id="PS52015"/>
    </source>
</evidence>
<dbReference type="Proteomes" id="UP000275461">
    <property type="component" value="Unassembled WGS sequence"/>
</dbReference>
<dbReference type="AlphaFoldDB" id="A0A498C8E6"/>
<evidence type="ECO:0000313" key="13">
    <source>
        <dbReference type="EMBL" id="RLK51397.1"/>
    </source>
</evidence>
<dbReference type="NCBIfam" id="TIGR01352">
    <property type="entry name" value="tonB_Cterm"/>
    <property type="match status" value="1"/>
</dbReference>
<sequence length="299" mass="32712">MSPPPAQSQSPEPPAFRLPAWTGTDHGRLLAAVVLATLLHVAVIFGLGFSLPEPERSEQAPLIDVTLSRFDMDEPETYDFLAETDQEGGGEAEAPEPFVPEEPAPQETPETTPPEPEPEPDTPAESPSPEPELLAEQAERTVPETDDAEREPEPSQTLDLAAGRRAALSEPTPDEANPQAQGPTRAFISSSTRSHSAAEYMRQWVAKVEDVGNRNYPNEARRRGLSGRLVLQVTLEPDGQVADVRILTPSRHRLLDEAAVRIVQMAAPYARVPEEVLQGNDQLVITRTWEFLGDDLSAR</sequence>
<dbReference type="SUPFAM" id="SSF74653">
    <property type="entry name" value="TolA/TonB C-terminal domain"/>
    <property type="match status" value="1"/>
</dbReference>
<accession>A0A498C8E6</accession>
<keyword evidence="9 11" id="KW-0472">Membrane</keyword>
<evidence type="ECO:0000256" key="2">
    <source>
        <dbReference type="ARBA" id="ARBA00006555"/>
    </source>
</evidence>
<feature type="compositionally biased region" description="Low complexity" evidence="10">
    <location>
        <begin position="123"/>
        <end position="136"/>
    </location>
</feature>
<evidence type="ECO:0000256" key="5">
    <source>
        <dbReference type="ARBA" id="ARBA00022519"/>
    </source>
</evidence>
<dbReference type="InterPro" id="IPR037682">
    <property type="entry name" value="TonB_C"/>
</dbReference>
<evidence type="ECO:0000256" key="8">
    <source>
        <dbReference type="ARBA" id="ARBA00022989"/>
    </source>
</evidence>
<dbReference type="Gene3D" id="3.30.1150.10">
    <property type="match status" value="1"/>
</dbReference>
<evidence type="ECO:0000256" key="6">
    <source>
        <dbReference type="ARBA" id="ARBA00022692"/>
    </source>
</evidence>
<feature type="transmembrane region" description="Helical" evidence="11">
    <location>
        <begin position="29"/>
        <end position="49"/>
    </location>
</feature>
<evidence type="ECO:0000256" key="7">
    <source>
        <dbReference type="ARBA" id="ARBA00022927"/>
    </source>
</evidence>
<evidence type="ECO:0000313" key="14">
    <source>
        <dbReference type="Proteomes" id="UP000275461"/>
    </source>
</evidence>
<keyword evidence="7" id="KW-0653">Protein transport</keyword>
<gene>
    <name evidence="13" type="ORF">DFR31_1333</name>
</gene>
<reference evidence="13 14" key="1">
    <citation type="submission" date="2018-10" db="EMBL/GenBank/DDBJ databases">
        <title>Genomic Encyclopedia of Type Strains, Phase IV (KMG-IV): sequencing the most valuable type-strain genomes for metagenomic binning, comparative biology and taxonomic classification.</title>
        <authorList>
            <person name="Goeker M."/>
        </authorList>
    </citation>
    <scope>NUCLEOTIDE SEQUENCE [LARGE SCALE GENOMIC DNA]</scope>
    <source>
        <strain evidence="13 14">DSM 12769</strain>
    </source>
</reference>
<dbReference type="RefSeq" id="WP_147436950.1">
    <property type="nucleotide sequence ID" value="NZ_RCDA01000001.1"/>
</dbReference>
<dbReference type="PANTHER" id="PTHR33446">
    <property type="entry name" value="PROTEIN TONB-RELATED"/>
    <property type="match status" value="1"/>
</dbReference>
<dbReference type="EMBL" id="RCDA01000001">
    <property type="protein sequence ID" value="RLK51397.1"/>
    <property type="molecule type" value="Genomic_DNA"/>
</dbReference>
<dbReference type="GO" id="GO:0055085">
    <property type="term" value="P:transmembrane transport"/>
    <property type="evidence" value="ECO:0007669"/>
    <property type="project" value="InterPro"/>
</dbReference>
<organism evidence="13 14">
    <name type="scientific">Alkalispirillum mobile</name>
    <dbReference type="NCBI Taxonomy" id="85925"/>
    <lineage>
        <taxon>Bacteria</taxon>
        <taxon>Pseudomonadati</taxon>
        <taxon>Pseudomonadota</taxon>
        <taxon>Gammaproteobacteria</taxon>
        <taxon>Chromatiales</taxon>
        <taxon>Ectothiorhodospiraceae</taxon>
        <taxon>Alkalispirillum</taxon>
    </lineage>
</organism>